<keyword evidence="2" id="KW-1185">Reference proteome</keyword>
<evidence type="ECO:0000313" key="1">
    <source>
        <dbReference type="EMBL" id="KAK7251822.1"/>
    </source>
</evidence>
<name>A0AAN9EB13_CROPI</name>
<organism evidence="1 2">
    <name type="scientific">Crotalaria pallida</name>
    <name type="common">Smooth rattlebox</name>
    <name type="synonym">Crotalaria striata</name>
    <dbReference type="NCBI Taxonomy" id="3830"/>
    <lineage>
        <taxon>Eukaryota</taxon>
        <taxon>Viridiplantae</taxon>
        <taxon>Streptophyta</taxon>
        <taxon>Embryophyta</taxon>
        <taxon>Tracheophyta</taxon>
        <taxon>Spermatophyta</taxon>
        <taxon>Magnoliopsida</taxon>
        <taxon>eudicotyledons</taxon>
        <taxon>Gunneridae</taxon>
        <taxon>Pentapetalae</taxon>
        <taxon>rosids</taxon>
        <taxon>fabids</taxon>
        <taxon>Fabales</taxon>
        <taxon>Fabaceae</taxon>
        <taxon>Papilionoideae</taxon>
        <taxon>50 kb inversion clade</taxon>
        <taxon>genistoids sensu lato</taxon>
        <taxon>core genistoids</taxon>
        <taxon>Crotalarieae</taxon>
        <taxon>Crotalaria</taxon>
    </lineage>
</organism>
<protein>
    <submittedName>
        <fullName evidence="1">Uncharacterized protein</fullName>
    </submittedName>
</protein>
<dbReference type="Proteomes" id="UP001372338">
    <property type="component" value="Unassembled WGS sequence"/>
</dbReference>
<proteinExistence type="predicted"/>
<dbReference type="AlphaFoldDB" id="A0AAN9EB13"/>
<gene>
    <name evidence="1" type="ORF">RIF29_35370</name>
</gene>
<evidence type="ECO:0000313" key="2">
    <source>
        <dbReference type="Proteomes" id="UP001372338"/>
    </source>
</evidence>
<accession>A0AAN9EB13</accession>
<dbReference type="EMBL" id="JAYWIO010000007">
    <property type="protein sequence ID" value="KAK7251822.1"/>
    <property type="molecule type" value="Genomic_DNA"/>
</dbReference>
<sequence>MSPISFAAISQFEGGECGSMLPEATRIHVLRDINNQLHSSVDNCSNNEGLAVGSAKMAVNSGVGQQVHVQKNNVSHETYLLRSRKQVGEILSTLTNGNEEVSCLYTPPERKYDTQDTIHLYMDSMKSAASVNNLQRRHVVLSPKEGQRMNYKSVNQIVRQLSKEFNDPAVEVPQSHHSSKHSKVISATSLCVTNINNRHAVLSPVKGKRKHYKSVNHIVHNIADHDSEDFECKEEKHGDLSRRPKRQQYSMYFERNGSNGGPSLGPQCNEYAIGQKSVGELW</sequence>
<comment type="caution">
    <text evidence="1">The sequence shown here is derived from an EMBL/GenBank/DDBJ whole genome shotgun (WGS) entry which is preliminary data.</text>
</comment>
<reference evidence="1 2" key="1">
    <citation type="submission" date="2024-01" db="EMBL/GenBank/DDBJ databases">
        <title>The genomes of 5 underutilized Papilionoideae crops provide insights into root nodulation and disease resistanc.</title>
        <authorList>
            <person name="Yuan L."/>
        </authorList>
    </citation>
    <scope>NUCLEOTIDE SEQUENCE [LARGE SCALE GENOMIC DNA]</scope>
    <source>
        <strain evidence="1">ZHUSHIDOU_FW_LH</strain>
        <tissue evidence="1">Leaf</tissue>
    </source>
</reference>